<organism evidence="1 2">
    <name type="scientific">Henosepilachna vigintioctopunctata</name>
    <dbReference type="NCBI Taxonomy" id="420089"/>
    <lineage>
        <taxon>Eukaryota</taxon>
        <taxon>Metazoa</taxon>
        <taxon>Ecdysozoa</taxon>
        <taxon>Arthropoda</taxon>
        <taxon>Hexapoda</taxon>
        <taxon>Insecta</taxon>
        <taxon>Pterygota</taxon>
        <taxon>Neoptera</taxon>
        <taxon>Endopterygota</taxon>
        <taxon>Coleoptera</taxon>
        <taxon>Polyphaga</taxon>
        <taxon>Cucujiformia</taxon>
        <taxon>Coccinelloidea</taxon>
        <taxon>Coccinellidae</taxon>
        <taxon>Epilachninae</taxon>
        <taxon>Epilachnini</taxon>
        <taxon>Henosepilachna</taxon>
    </lineage>
</organism>
<dbReference type="AlphaFoldDB" id="A0AAW1UKQ3"/>
<name>A0AAW1UKQ3_9CUCU</name>
<accession>A0AAW1UKQ3</accession>
<keyword evidence="2" id="KW-1185">Reference proteome</keyword>
<reference evidence="1 2" key="1">
    <citation type="submission" date="2023-03" db="EMBL/GenBank/DDBJ databases">
        <title>Genome insight into feeding habits of ladybird beetles.</title>
        <authorList>
            <person name="Li H.-S."/>
            <person name="Huang Y.-H."/>
            <person name="Pang H."/>
        </authorList>
    </citation>
    <scope>NUCLEOTIDE SEQUENCE [LARGE SCALE GENOMIC DNA]</scope>
    <source>
        <strain evidence="1">SYSU_2023b</strain>
        <tissue evidence="1">Whole body</tissue>
    </source>
</reference>
<protein>
    <submittedName>
        <fullName evidence="1">Uncharacterized protein</fullName>
    </submittedName>
</protein>
<dbReference type="Proteomes" id="UP001431783">
    <property type="component" value="Unassembled WGS sequence"/>
</dbReference>
<dbReference type="EMBL" id="JARQZJ010000067">
    <property type="protein sequence ID" value="KAK9881122.1"/>
    <property type="molecule type" value="Genomic_DNA"/>
</dbReference>
<proteinExistence type="predicted"/>
<comment type="caution">
    <text evidence="1">The sequence shown here is derived from an EMBL/GenBank/DDBJ whole genome shotgun (WGS) entry which is preliminary data.</text>
</comment>
<gene>
    <name evidence="1" type="ORF">WA026_014470</name>
</gene>
<evidence type="ECO:0000313" key="2">
    <source>
        <dbReference type="Proteomes" id="UP001431783"/>
    </source>
</evidence>
<sequence length="173" mass="20094">MSLPNIPGLTKQLFNILRSKDNDVLIIGKYKFLTVGKLFPKLKDPTITLQRTHAVHQLTVSRLQPSIHLTNRKISKRPSNLTSKCIIKKRIMCLGEARYFEQPHNELEYCQNLRCGKEWNKREFLDTAESNNANDNTMNSRTDIPKLSCIYSLLIDFDKEKIKTKCKERDNEG</sequence>
<evidence type="ECO:0000313" key="1">
    <source>
        <dbReference type="EMBL" id="KAK9881122.1"/>
    </source>
</evidence>